<evidence type="ECO:0000259" key="2">
    <source>
        <dbReference type="Pfam" id="PF07853"/>
    </source>
</evidence>
<name>A0ABT2FYR5_9CORY</name>
<dbReference type="Proteomes" id="UP001205965">
    <property type="component" value="Unassembled WGS sequence"/>
</dbReference>
<protein>
    <submittedName>
        <fullName evidence="3">DUF1648 domain-containing protein</fullName>
    </submittedName>
</protein>
<dbReference type="InterPro" id="IPR012867">
    <property type="entry name" value="DUF1648"/>
</dbReference>
<feature type="transmembrane region" description="Helical" evidence="1">
    <location>
        <begin position="195"/>
        <end position="216"/>
    </location>
</feature>
<feature type="transmembrane region" description="Helical" evidence="1">
    <location>
        <begin position="123"/>
        <end position="141"/>
    </location>
</feature>
<evidence type="ECO:0000313" key="4">
    <source>
        <dbReference type="Proteomes" id="UP001205965"/>
    </source>
</evidence>
<feature type="transmembrane region" description="Helical" evidence="1">
    <location>
        <begin position="92"/>
        <end position="117"/>
    </location>
</feature>
<evidence type="ECO:0000313" key="3">
    <source>
        <dbReference type="EMBL" id="MCS5480388.1"/>
    </source>
</evidence>
<accession>A0ABT2FYR5</accession>
<comment type="caution">
    <text evidence="3">The sequence shown here is derived from an EMBL/GenBank/DDBJ whole genome shotgun (WGS) entry which is preliminary data.</text>
</comment>
<reference evidence="3 4" key="1">
    <citation type="submission" date="2022-08" db="EMBL/GenBank/DDBJ databases">
        <title>YIM 101645 draft genome.</title>
        <authorList>
            <person name="Chen X."/>
        </authorList>
    </citation>
    <scope>NUCLEOTIDE SEQUENCE [LARGE SCALE GENOMIC DNA]</scope>
    <source>
        <strain evidence="3 4">YIM 101645</strain>
    </source>
</reference>
<gene>
    <name evidence="3" type="ORF">NYP18_12070</name>
</gene>
<proteinExistence type="predicted"/>
<keyword evidence="4" id="KW-1185">Reference proteome</keyword>
<dbReference type="Pfam" id="PF07853">
    <property type="entry name" value="DUF1648"/>
    <property type="match status" value="1"/>
</dbReference>
<keyword evidence="1" id="KW-1133">Transmembrane helix</keyword>
<feature type="transmembrane region" description="Helical" evidence="1">
    <location>
        <begin position="49"/>
        <end position="71"/>
    </location>
</feature>
<evidence type="ECO:0000256" key="1">
    <source>
        <dbReference type="SAM" id="Phobius"/>
    </source>
</evidence>
<keyword evidence="1" id="KW-0812">Transmembrane</keyword>
<feature type="domain" description="DUF1648" evidence="2">
    <location>
        <begin position="13"/>
        <end position="58"/>
    </location>
</feature>
<dbReference type="RefSeq" id="WP_259428458.1">
    <property type="nucleotide sequence ID" value="NZ_JANWTC010000010.1"/>
</dbReference>
<organism evidence="3 4">
    <name type="scientific">Corynebacterium lemuris</name>
    <dbReference type="NCBI Taxonomy" id="1859292"/>
    <lineage>
        <taxon>Bacteria</taxon>
        <taxon>Bacillati</taxon>
        <taxon>Actinomycetota</taxon>
        <taxon>Actinomycetes</taxon>
        <taxon>Mycobacteriales</taxon>
        <taxon>Corynebacteriaceae</taxon>
        <taxon>Corynebacterium</taxon>
    </lineage>
</organism>
<keyword evidence="1" id="KW-0472">Membrane</keyword>
<dbReference type="EMBL" id="JANWTC010000010">
    <property type="protein sequence ID" value="MCS5480388.1"/>
    <property type="molecule type" value="Genomic_DNA"/>
</dbReference>
<feature type="transmembrane region" description="Helical" evidence="1">
    <location>
        <begin position="7"/>
        <end position="29"/>
    </location>
</feature>
<sequence>MRVWGWYLGILAVLLGCWGYLVLNFHLVLDPMPTHFGLDGHPDGWSRKSLGTALGLAGMGPLILLVVGAGVSGLNNATARDAGERQQLSARLMSPVIAAWLFVLAAFIAIGVTAGLLGHHGPVVSWGLLGGILLATVVMAWRMRLVSRTVDAAHPPEEKEKRTRWGFYFNPEDPETMVSLENGSYTTLNFARPGAWGILAMLLGPVIVLVTVATLAD</sequence>
<dbReference type="PROSITE" id="PS51257">
    <property type="entry name" value="PROKAR_LIPOPROTEIN"/>
    <property type="match status" value="1"/>
</dbReference>